<protein>
    <submittedName>
        <fullName evidence="1">Heavy-metal-associated domain-containing protein</fullName>
    </submittedName>
</protein>
<dbReference type="SUPFAM" id="SSF55008">
    <property type="entry name" value="HMA, heavy metal-associated domain"/>
    <property type="match status" value="1"/>
</dbReference>
<gene>
    <name evidence="1" type="ORF">LSG31_22695</name>
</gene>
<dbReference type="Proteomes" id="UP000830167">
    <property type="component" value="Chromosome"/>
</dbReference>
<organism evidence="1 2">
    <name type="scientific">Fodinisporobacter ferrooxydans</name>
    <dbReference type="NCBI Taxonomy" id="2901836"/>
    <lineage>
        <taxon>Bacteria</taxon>
        <taxon>Bacillati</taxon>
        <taxon>Bacillota</taxon>
        <taxon>Bacilli</taxon>
        <taxon>Bacillales</taxon>
        <taxon>Alicyclobacillaceae</taxon>
        <taxon>Fodinisporobacter</taxon>
    </lineage>
</organism>
<proteinExistence type="predicted"/>
<evidence type="ECO:0000313" key="2">
    <source>
        <dbReference type="Proteomes" id="UP000830167"/>
    </source>
</evidence>
<evidence type="ECO:0000313" key="1">
    <source>
        <dbReference type="EMBL" id="UOF90626.1"/>
    </source>
</evidence>
<dbReference type="InterPro" id="IPR006121">
    <property type="entry name" value="HMA_dom"/>
</dbReference>
<accession>A0ABY4CJC5</accession>
<sequence>MNCVTIPVKGMNMNAIAKALKGVQGVSGVDIDLWQNIATVTYDETMADEQHLRQVVNHTIHHS</sequence>
<dbReference type="CDD" id="cd00371">
    <property type="entry name" value="HMA"/>
    <property type="match status" value="1"/>
</dbReference>
<name>A0ABY4CJC5_9BACL</name>
<dbReference type="EMBL" id="CP089291">
    <property type="protein sequence ID" value="UOF90626.1"/>
    <property type="molecule type" value="Genomic_DNA"/>
</dbReference>
<dbReference type="Gene3D" id="3.30.70.100">
    <property type="match status" value="1"/>
</dbReference>
<keyword evidence="2" id="KW-1185">Reference proteome</keyword>
<dbReference type="InterPro" id="IPR036163">
    <property type="entry name" value="HMA_dom_sf"/>
</dbReference>
<dbReference type="RefSeq" id="WP_347437325.1">
    <property type="nucleotide sequence ID" value="NZ_CP089291.1"/>
</dbReference>
<reference evidence="1" key="1">
    <citation type="submission" date="2021-12" db="EMBL/GenBank/DDBJ databases">
        <title>Alicyclobacillaceae gen. nov., sp. nov., isolated from chalcocite enrichment system.</title>
        <authorList>
            <person name="Jiang Z."/>
        </authorList>
    </citation>
    <scope>NUCLEOTIDE SEQUENCE</scope>
    <source>
        <strain evidence="1">MYW30-H2</strain>
    </source>
</reference>